<comment type="caution">
    <text evidence="12">The sequence shown here is derived from an EMBL/GenBank/DDBJ whole genome shotgun (WGS) entry which is preliminary data.</text>
</comment>
<dbReference type="PANTHER" id="PTHR43290">
    <property type="entry name" value="MEVALONATE KINASE"/>
    <property type="match status" value="1"/>
</dbReference>
<organism evidence="12 13">
    <name type="scientific">Gardnerella vaginalis JCP8108</name>
    <dbReference type="NCBI Taxonomy" id="1261066"/>
    <lineage>
        <taxon>Bacteria</taxon>
        <taxon>Bacillati</taxon>
        <taxon>Actinomycetota</taxon>
        <taxon>Actinomycetes</taxon>
        <taxon>Bifidobacteriales</taxon>
        <taxon>Bifidobacteriaceae</taxon>
        <taxon>Gardnerella</taxon>
    </lineage>
</organism>
<evidence type="ECO:0000256" key="5">
    <source>
        <dbReference type="ARBA" id="ARBA00022777"/>
    </source>
</evidence>
<dbReference type="HOGENOM" id="CLU_017814_0_0_11"/>
<protein>
    <submittedName>
        <fullName evidence="12">Mevalonate kinase</fullName>
    </submittedName>
</protein>
<dbReference type="NCBIfam" id="TIGR00549">
    <property type="entry name" value="mevalon_kin"/>
    <property type="match status" value="1"/>
</dbReference>
<dbReference type="InterPro" id="IPR014721">
    <property type="entry name" value="Ribsml_uS5_D2-typ_fold_subgr"/>
</dbReference>
<dbReference type="InterPro" id="IPR006204">
    <property type="entry name" value="GHMP_kinase_N_dom"/>
</dbReference>
<evidence type="ECO:0000256" key="6">
    <source>
        <dbReference type="ARBA" id="ARBA00022840"/>
    </source>
</evidence>
<keyword evidence="7" id="KW-0460">Magnesium</keyword>
<dbReference type="GO" id="GO:0005829">
    <property type="term" value="C:cytosol"/>
    <property type="evidence" value="ECO:0007669"/>
    <property type="project" value="TreeGrafter"/>
</dbReference>
<keyword evidence="3" id="KW-0808">Transferase</keyword>
<gene>
    <name evidence="12" type="ORF">HMPREF1581_01344</name>
</gene>
<keyword evidence="2" id="KW-0444">Lipid biosynthesis</keyword>
<evidence type="ECO:0000256" key="4">
    <source>
        <dbReference type="ARBA" id="ARBA00022741"/>
    </source>
</evidence>
<dbReference type="PATRIC" id="fig|1261066.4.peg.1181"/>
<dbReference type="AlphaFoldDB" id="S4GUC0"/>
<keyword evidence="8" id="KW-0443">Lipid metabolism</keyword>
<proteinExistence type="predicted"/>
<dbReference type="SUPFAM" id="SSF54211">
    <property type="entry name" value="Ribosomal protein S5 domain 2-like"/>
    <property type="match status" value="1"/>
</dbReference>
<dbReference type="GO" id="GO:0005524">
    <property type="term" value="F:ATP binding"/>
    <property type="evidence" value="ECO:0007669"/>
    <property type="project" value="UniProtKB-KW"/>
</dbReference>
<dbReference type="PRINTS" id="PR00959">
    <property type="entry name" value="MEVGALKINASE"/>
</dbReference>
<evidence type="ECO:0000256" key="1">
    <source>
        <dbReference type="ARBA" id="ARBA00022490"/>
    </source>
</evidence>
<sequence length="396" mass="42288">MLIIEQCQQVSQMCRKGGLVTECNTLANRHASNPCESKNAHKNERNSMLVSERAKNRVGRGTTCAKVILFGEHSVVYGYSAVALPLQNLKMHATVTSARTFNDTSATADEGKRAELCDSSEDLSCQMQNLITLKALGFDGLLRSAPARFASIKTAIQEALRFANWQGEALQIETACDFPPERGLGSSAAAAGAVIRAILDYYSINASDEKLFEITQDAERVAHGKASGLDATATSAMLQQPVRFLDGKFSRMSISPTIRAWIVLADSGFKGTTKVTVEALRKKRDSQPKIVNALLQELGQIALNAENDLEFGNIQNIGSSMTRAHKILAELGISTPFLDALVKNACENGALGAKLTGGGGGGCIIAIAQSQEDASKVSIALKNAGAARTWIVEIGQ</sequence>
<name>S4GUC0_GARVA</name>
<feature type="domain" description="GHMP kinase C-terminal" evidence="11">
    <location>
        <begin position="312"/>
        <end position="385"/>
    </location>
</feature>
<feature type="domain" description="GHMP kinase N-terminal" evidence="10">
    <location>
        <begin position="155"/>
        <end position="233"/>
    </location>
</feature>
<dbReference type="Pfam" id="PF00288">
    <property type="entry name" value="GHMP_kinases_N"/>
    <property type="match status" value="1"/>
</dbReference>
<evidence type="ECO:0000313" key="12">
    <source>
        <dbReference type="EMBL" id="EPI45643.1"/>
    </source>
</evidence>
<evidence type="ECO:0000256" key="8">
    <source>
        <dbReference type="ARBA" id="ARBA00023098"/>
    </source>
</evidence>
<dbReference type="UniPathway" id="UPA00057">
    <property type="reaction ID" value="UER00098"/>
</dbReference>
<keyword evidence="6" id="KW-0067">ATP-binding</keyword>
<dbReference type="Proteomes" id="UP000014521">
    <property type="component" value="Unassembled WGS sequence"/>
</dbReference>
<evidence type="ECO:0000259" key="10">
    <source>
        <dbReference type="Pfam" id="PF00288"/>
    </source>
</evidence>
<dbReference type="InterPro" id="IPR036554">
    <property type="entry name" value="GHMP_kinase_C_sf"/>
</dbReference>
<dbReference type="PANTHER" id="PTHR43290:SF2">
    <property type="entry name" value="MEVALONATE KINASE"/>
    <property type="match status" value="1"/>
</dbReference>
<dbReference type="InterPro" id="IPR013750">
    <property type="entry name" value="GHMP_kinase_C_dom"/>
</dbReference>
<dbReference type="Gene3D" id="3.30.70.890">
    <property type="entry name" value="GHMP kinase, C-terminal domain"/>
    <property type="match status" value="1"/>
</dbReference>
<dbReference type="InterPro" id="IPR020568">
    <property type="entry name" value="Ribosomal_Su5_D2-typ_SF"/>
</dbReference>
<evidence type="ECO:0000256" key="2">
    <source>
        <dbReference type="ARBA" id="ARBA00022516"/>
    </source>
</evidence>
<keyword evidence="4" id="KW-0547">Nucleotide-binding</keyword>
<evidence type="ECO:0000313" key="13">
    <source>
        <dbReference type="Proteomes" id="UP000014521"/>
    </source>
</evidence>
<keyword evidence="1" id="KW-0963">Cytoplasm</keyword>
<dbReference type="GO" id="GO:0019287">
    <property type="term" value="P:isopentenyl diphosphate biosynthetic process, mevalonate pathway"/>
    <property type="evidence" value="ECO:0007669"/>
    <property type="project" value="UniProtKB-UniPathway"/>
</dbReference>
<dbReference type="GO" id="GO:0004496">
    <property type="term" value="F:mevalonate kinase activity"/>
    <property type="evidence" value="ECO:0007669"/>
    <property type="project" value="InterPro"/>
</dbReference>
<dbReference type="Gene3D" id="3.30.230.10">
    <property type="match status" value="1"/>
</dbReference>
<reference evidence="12 13" key="1">
    <citation type="submission" date="2013-06" db="EMBL/GenBank/DDBJ databases">
        <authorList>
            <person name="Weinstock G."/>
            <person name="Sodergren E."/>
            <person name="Lobos E.A."/>
            <person name="Fulton L."/>
            <person name="Fulton R."/>
            <person name="Courtney L."/>
            <person name="Fronick C."/>
            <person name="O'Laughlin M."/>
            <person name="Godfrey J."/>
            <person name="Wilson R.M."/>
            <person name="Miner T."/>
            <person name="Farmer C."/>
            <person name="Delehaunty K."/>
            <person name="Cordes M."/>
            <person name="Minx P."/>
            <person name="Tomlinson C."/>
            <person name="Chen J."/>
            <person name="Wollam A."/>
            <person name="Pepin K.H."/>
            <person name="Bhonagiri V."/>
            <person name="Zhang X."/>
            <person name="Warren W."/>
            <person name="Mitreva M."/>
            <person name="Mardis E.R."/>
            <person name="Wilson R.K."/>
        </authorList>
    </citation>
    <scope>NUCLEOTIDE SEQUENCE [LARGE SCALE GENOMIC DNA]</scope>
    <source>
        <strain evidence="12 13">JCP8108</strain>
    </source>
</reference>
<dbReference type="EMBL" id="ATJJ01000127">
    <property type="protein sequence ID" value="EPI45643.1"/>
    <property type="molecule type" value="Genomic_DNA"/>
</dbReference>
<evidence type="ECO:0000256" key="9">
    <source>
        <dbReference type="ARBA" id="ARBA00029438"/>
    </source>
</evidence>
<comment type="pathway">
    <text evidence="9">Isoprenoid biosynthesis; isopentenyl diphosphate biosynthesis via mevalonate pathway; isopentenyl diphosphate from (R)-mevalonate: step 1/3.</text>
</comment>
<evidence type="ECO:0000256" key="7">
    <source>
        <dbReference type="ARBA" id="ARBA00022842"/>
    </source>
</evidence>
<evidence type="ECO:0000256" key="3">
    <source>
        <dbReference type="ARBA" id="ARBA00022679"/>
    </source>
</evidence>
<dbReference type="SUPFAM" id="SSF55060">
    <property type="entry name" value="GHMP Kinase, C-terminal domain"/>
    <property type="match status" value="1"/>
</dbReference>
<dbReference type="Pfam" id="PF08544">
    <property type="entry name" value="GHMP_kinases_C"/>
    <property type="match status" value="1"/>
</dbReference>
<accession>S4GUC0</accession>
<keyword evidence="5 12" id="KW-0418">Kinase</keyword>
<dbReference type="InterPro" id="IPR006205">
    <property type="entry name" value="Mev_gal_kin"/>
</dbReference>
<evidence type="ECO:0000259" key="11">
    <source>
        <dbReference type="Pfam" id="PF08544"/>
    </source>
</evidence>